<comment type="caution">
    <text evidence="1">The sequence shown here is derived from an EMBL/GenBank/DDBJ whole genome shotgun (WGS) entry which is preliminary data.</text>
</comment>
<dbReference type="OrthoDB" id="10406290at2759"/>
<protein>
    <submittedName>
        <fullName evidence="1">Uncharacterized protein</fullName>
    </submittedName>
</protein>
<gene>
    <name evidence="1" type="ORF">CMV_001404</name>
</gene>
<evidence type="ECO:0000313" key="1">
    <source>
        <dbReference type="EMBL" id="KAF3975334.1"/>
    </source>
</evidence>
<evidence type="ECO:0000313" key="2">
    <source>
        <dbReference type="Proteomes" id="UP000737018"/>
    </source>
</evidence>
<name>A0A8J4RVW6_9ROSI</name>
<organism evidence="1 2">
    <name type="scientific">Castanea mollissima</name>
    <name type="common">Chinese chestnut</name>
    <dbReference type="NCBI Taxonomy" id="60419"/>
    <lineage>
        <taxon>Eukaryota</taxon>
        <taxon>Viridiplantae</taxon>
        <taxon>Streptophyta</taxon>
        <taxon>Embryophyta</taxon>
        <taxon>Tracheophyta</taxon>
        <taxon>Spermatophyta</taxon>
        <taxon>Magnoliopsida</taxon>
        <taxon>eudicotyledons</taxon>
        <taxon>Gunneridae</taxon>
        <taxon>Pentapetalae</taxon>
        <taxon>rosids</taxon>
        <taxon>fabids</taxon>
        <taxon>Fagales</taxon>
        <taxon>Fagaceae</taxon>
        <taxon>Castanea</taxon>
    </lineage>
</organism>
<proteinExistence type="predicted"/>
<keyword evidence="2" id="KW-1185">Reference proteome</keyword>
<dbReference type="EMBL" id="JRKL02000087">
    <property type="protein sequence ID" value="KAF3975334.1"/>
    <property type="molecule type" value="Genomic_DNA"/>
</dbReference>
<reference evidence="1" key="1">
    <citation type="submission" date="2020-03" db="EMBL/GenBank/DDBJ databases">
        <title>Castanea mollissima Vanexum genome sequencing.</title>
        <authorList>
            <person name="Staton M."/>
        </authorList>
    </citation>
    <scope>NUCLEOTIDE SEQUENCE</scope>
    <source>
        <tissue evidence="1">Leaf</tissue>
    </source>
</reference>
<dbReference type="Proteomes" id="UP000737018">
    <property type="component" value="Unassembled WGS sequence"/>
</dbReference>
<accession>A0A8J4RVW6</accession>
<dbReference type="AlphaFoldDB" id="A0A8J4RVW6"/>
<sequence>MHILTSKKGVVDDPYGGFFIAENKSFQKIIQHHCFLLDKCLGRMINEYYSFISPNQHESRKTCSHWAPSFWYTFPEEYISKLMSCRESGKAEIDVPIVYSSKAVVNTIYH</sequence>